<sequence>MILLKRQAEIRKRHIFYDFLYLCESINSANISIKANTFLIQKMPPSMRKSLYKNKSATEKE</sequence>
<accession>A0ABC8D2U6</accession>
<evidence type="ECO:0000313" key="2">
    <source>
        <dbReference type="Proteomes" id="UP000250069"/>
    </source>
</evidence>
<proteinExistence type="predicted"/>
<protein>
    <recommendedName>
        <fullName evidence="3">Fur-regulated basic protein FbpA</fullName>
    </recommendedName>
</protein>
<dbReference type="AlphaFoldDB" id="A0ABC8D2U6"/>
<evidence type="ECO:0008006" key="3">
    <source>
        <dbReference type="Google" id="ProtNLM"/>
    </source>
</evidence>
<organism evidence="1 2">
    <name type="scientific">Bacillus velezensis</name>
    <dbReference type="NCBI Taxonomy" id="492670"/>
    <lineage>
        <taxon>Bacteria</taxon>
        <taxon>Bacillati</taxon>
        <taxon>Bacillota</taxon>
        <taxon>Bacilli</taxon>
        <taxon>Bacillales</taxon>
        <taxon>Bacillaceae</taxon>
        <taxon>Bacillus</taxon>
        <taxon>Bacillus amyloliquefaciens group</taxon>
    </lineage>
</organism>
<evidence type="ECO:0000313" key="1">
    <source>
        <dbReference type="EMBL" id="AWX71657.1"/>
    </source>
</evidence>
<reference evidence="1 2" key="1">
    <citation type="submission" date="2018-06" db="EMBL/GenBank/DDBJ databases">
        <title>Complete Genome Sequence of Bacillus velezensis DSYZ, a Plant Growth-Promoting Rhizobacterium with Antifungal Activity.</title>
        <authorList>
            <person name="Du B."/>
            <person name="Ding Y."/>
            <person name="Liu K."/>
            <person name="Yao L."/>
            <person name="Wang C."/>
            <person name="Li H."/>
            <person name="Liu H."/>
        </authorList>
    </citation>
    <scope>NUCLEOTIDE SEQUENCE [LARGE SCALE GENOMIC DNA]</scope>
    <source>
        <strain evidence="1 2">DSYZ</strain>
    </source>
</reference>
<dbReference type="EMBL" id="CP030150">
    <property type="protein sequence ID" value="AWX71657.1"/>
    <property type="molecule type" value="Genomic_DNA"/>
</dbReference>
<gene>
    <name evidence="1" type="ORF">BVDSYZ_06360</name>
</gene>
<name>A0ABC8D2U6_BACVE</name>
<dbReference type="Proteomes" id="UP000250069">
    <property type="component" value="Chromosome"/>
</dbReference>